<dbReference type="GO" id="GO:0042158">
    <property type="term" value="P:lipoprotein biosynthetic process"/>
    <property type="evidence" value="ECO:0007669"/>
    <property type="project" value="UniProtKB-UniRule"/>
</dbReference>
<dbReference type="PANTHER" id="PTHR30589">
    <property type="entry name" value="PROLIPOPROTEIN DIACYLGLYCERYL TRANSFERASE"/>
    <property type="match status" value="1"/>
</dbReference>
<feature type="transmembrane region" description="Helical" evidence="7">
    <location>
        <begin position="312"/>
        <end position="331"/>
    </location>
</feature>
<reference evidence="8 9" key="1">
    <citation type="submission" date="2011-11" db="EMBL/GenBank/DDBJ databases">
        <title>Complete sequence of Spirochaeta sp. grapes.</title>
        <authorList>
            <consortium name="US DOE Joint Genome Institute"/>
            <person name="Lucas S."/>
            <person name="Han J."/>
            <person name="Lapidus A."/>
            <person name="Cheng J.-F."/>
            <person name="Goodwin L."/>
            <person name="Pitluck S."/>
            <person name="Peters L."/>
            <person name="Ovchinnikova G."/>
            <person name="Munk A.C."/>
            <person name="Detter J.C."/>
            <person name="Han C."/>
            <person name="Tapia R."/>
            <person name="Land M."/>
            <person name="Hauser L."/>
            <person name="Kyrpides N."/>
            <person name="Ivanova N."/>
            <person name="Pagani I."/>
            <person name="Ritalahtilisa K."/>
            <person name="Loeffler F."/>
            <person name="Woyke T."/>
        </authorList>
    </citation>
    <scope>NUCLEOTIDE SEQUENCE [LARGE SCALE GENOMIC DNA]</scope>
    <source>
        <strain evidence="9">ATCC BAA-1885 / DSM 22778 / Grapes</strain>
    </source>
</reference>
<keyword evidence="9" id="KW-1185">Reference proteome</keyword>
<dbReference type="HAMAP" id="MF_01147">
    <property type="entry name" value="Lgt"/>
    <property type="match status" value="1"/>
</dbReference>
<dbReference type="GO" id="GO:0008961">
    <property type="term" value="F:phosphatidylglycerol-prolipoprotein diacylglyceryl transferase activity"/>
    <property type="evidence" value="ECO:0007669"/>
    <property type="project" value="UniProtKB-UniRule"/>
</dbReference>
<dbReference type="NCBIfam" id="TIGR00544">
    <property type="entry name" value="lgt"/>
    <property type="match status" value="1"/>
</dbReference>
<feature type="transmembrane region" description="Helical" evidence="7">
    <location>
        <begin position="46"/>
        <end position="66"/>
    </location>
</feature>
<organism evidence="8 9">
    <name type="scientific">Sphaerochaeta pleomorpha (strain ATCC BAA-1885 / DSM 22778 / Grapes)</name>
    <dbReference type="NCBI Taxonomy" id="158190"/>
    <lineage>
        <taxon>Bacteria</taxon>
        <taxon>Pseudomonadati</taxon>
        <taxon>Spirochaetota</taxon>
        <taxon>Spirochaetia</taxon>
        <taxon>Spirochaetales</taxon>
        <taxon>Sphaerochaetaceae</taxon>
        <taxon>Sphaerochaeta</taxon>
    </lineage>
</organism>
<dbReference type="EMBL" id="CP003155">
    <property type="protein sequence ID" value="AEV29697.1"/>
    <property type="molecule type" value="Genomic_DNA"/>
</dbReference>
<sequence length="339" mass="38443">MNIAKVATLCSIDHVCIAHYTCRMTLFITFPSWISPEIIPGLPFRWYGLMYVVAFSISYGLIRLQAQKKEINLDSDQSLNLVLSCIIGLVVGARLFSVLVYDGTWYYWTHPWMIFWPFSNGSFVGLPGMSYHGGLVGAVVGAWVFKRKNKLDFLHLADTVCYAVPLGYTFGRLGNFINGELFGRVSTKSWAMVFPGASRFSTNYAWVREIADTLSIPYTQGQLLNLPRHPSQLYEALFEGVLLFLFLWFVIRPKRTKQPHGFGFCSYLIGYGAVRFVLEYFRSPDENIGYVLALGKEHSNIALFQSVFNFSMGQLFCLAMVLFGIGFLVLLKHKSQKTV</sequence>
<dbReference type="KEGG" id="sgp:SpiGrapes_1903"/>
<keyword evidence="7" id="KW-0997">Cell inner membrane</keyword>
<evidence type="ECO:0000256" key="3">
    <source>
        <dbReference type="ARBA" id="ARBA00022679"/>
    </source>
</evidence>
<evidence type="ECO:0000256" key="4">
    <source>
        <dbReference type="ARBA" id="ARBA00022692"/>
    </source>
</evidence>
<dbReference type="EC" id="2.5.1.145" evidence="7"/>
<protein>
    <recommendedName>
        <fullName evidence="7">Phosphatidylglycerol--prolipoprotein diacylglyceryl transferase</fullName>
        <ecNumber evidence="7">2.5.1.145</ecNumber>
    </recommendedName>
</protein>
<evidence type="ECO:0000313" key="9">
    <source>
        <dbReference type="Proteomes" id="UP000005632"/>
    </source>
</evidence>
<dbReference type="PANTHER" id="PTHR30589:SF0">
    <property type="entry name" value="PHOSPHATIDYLGLYCEROL--PROLIPOPROTEIN DIACYLGLYCERYL TRANSFERASE"/>
    <property type="match status" value="1"/>
</dbReference>
<evidence type="ECO:0000256" key="7">
    <source>
        <dbReference type="HAMAP-Rule" id="MF_01147"/>
    </source>
</evidence>
<evidence type="ECO:0000256" key="1">
    <source>
        <dbReference type="ARBA" id="ARBA00007150"/>
    </source>
</evidence>
<comment type="caution">
    <text evidence="7">Lacks conserved residue(s) required for the propagation of feature annotation.</text>
</comment>
<dbReference type="InterPro" id="IPR001640">
    <property type="entry name" value="Lgt"/>
</dbReference>
<dbReference type="UniPathway" id="UPA00664"/>
<dbReference type="Proteomes" id="UP000005632">
    <property type="component" value="Chromosome"/>
</dbReference>
<keyword evidence="3 7" id="KW-0808">Transferase</keyword>
<keyword evidence="5 7" id="KW-1133">Transmembrane helix</keyword>
<keyword evidence="2 7" id="KW-1003">Cell membrane</keyword>
<dbReference type="eggNOG" id="COG0682">
    <property type="taxonomic scope" value="Bacteria"/>
</dbReference>
<feature type="transmembrane region" description="Helical" evidence="7">
    <location>
        <begin position="121"/>
        <end position="145"/>
    </location>
</feature>
<evidence type="ECO:0000256" key="5">
    <source>
        <dbReference type="ARBA" id="ARBA00022989"/>
    </source>
</evidence>
<keyword evidence="6 7" id="KW-0472">Membrane</keyword>
<comment type="subcellular location">
    <subcellularLocation>
        <location evidence="7">Cell inner membrane</location>
        <topology evidence="7">Multi-pass membrane protein</topology>
    </subcellularLocation>
</comment>
<proteinExistence type="inferred from homology"/>
<comment type="pathway">
    <text evidence="7">Protein modification; lipoprotein biosynthesis (diacylglyceryl transfer).</text>
</comment>
<evidence type="ECO:0000313" key="8">
    <source>
        <dbReference type="EMBL" id="AEV29697.1"/>
    </source>
</evidence>
<accession>G8QYS0</accession>
<comment type="similarity">
    <text evidence="1 7">Belongs to the Lgt family.</text>
</comment>
<keyword evidence="4 7" id="KW-0812">Transmembrane</keyword>
<dbReference type="HOGENOM" id="CLU_013386_1_0_12"/>
<dbReference type="PROSITE" id="PS01311">
    <property type="entry name" value="LGT"/>
    <property type="match status" value="1"/>
</dbReference>
<keyword evidence="8" id="KW-0449">Lipoprotein</keyword>
<evidence type="ECO:0000256" key="6">
    <source>
        <dbReference type="ARBA" id="ARBA00023136"/>
    </source>
</evidence>
<comment type="catalytic activity">
    <reaction evidence="7">
        <text>L-cysteinyl-[prolipoprotein] + a 1,2-diacyl-sn-glycero-3-phospho-(1'-sn-glycerol) = an S-1,2-diacyl-sn-glyceryl-L-cysteinyl-[prolipoprotein] + sn-glycerol 1-phosphate + H(+)</text>
        <dbReference type="Rhea" id="RHEA:56712"/>
        <dbReference type="Rhea" id="RHEA-COMP:14679"/>
        <dbReference type="Rhea" id="RHEA-COMP:14680"/>
        <dbReference type="ChEBI" id="CHEBI:15378"/>
        <dbReference type="ChEBI" id="CHEBI:29950"/>
        <dbReference type="ChEBI" id="CHEBI:57685"/>
        <dbReference type="ChEBI" id="CHEBI:64716"/>
        <dbReference type="ChEBI" id="CHEBI:140658"/>
        <dbReference type="EC" id="2.5.1.145"/>
    </reaction>
</comment>
<dbReference type="Pfam" id="PF01790">
    <property type="entry name" value="LGT"/>
    <property type="match status" value="1"/>
</dbReference>
<dbReference type="AlphaFoldDB" id="G8QYS0"/>
<feature type="binding site" evidence="7">
    <location>
        <position position="172"/>
    </location>
    <ligand>
        <name>a 1,2-diacyl-sn-glycero-3-phospho-(1'-sn-glycerol)</name>
        <dbReference type="ChEBI" id="CHEBI:64716"/>
    </ligand>
</feature>
<evidence type="ECO:0000256" key="2">
    <source>
        <dbReference type="ARBA" id="ARBA00022475"/>
    </source>
</evidence>
<dbReference type="GO" id="GO:0005886">
    <property type="term" value="C:plasma membrane"/>
    <property type="evidence" value="ECO:0007669"/>
    <property type="project" value="UniProtKB-SubCell"/>
</dbReference>
<dbReference type="STRING" id="158190.SpiGrapes_1903"/>
<comment type="function">
    <text evidence="7">Catalyzes the transfer of the diacylglyceryl group from phosphatidylglycerol to the sulfhydryl group of the N-terminal cysteine of a prolipoprotein, the first step in the formation of mature lipoproteins.</text>
</comment>
<gene>
    <name evidence="7" type="primary">lgt</name>
    <name evidence="8" type="ordered locus">SpiGrapes_1903</name>
</gene>
<name>G8QYS0_SPHPG</name>
<feature type="transmembrane region" description="Helical" evidence="7">
    <location>
        <begin position="78"/>
        <end position="101"/>
    </location>
</feature>